<dbReference type="EMBL" id="FOWC01000019">
    <property type="protein sequence ID" value="SFQ68443.1"/>
    <property type="molecule type" value="Genomic_DNA"/>
</dbReference>
<dbReference type="AlphaFoldDB" id="A0A1I6AIG6"/>
<dbReference type="Proteomes" id="UP000199137">
    <property type="component" value="Unassembled WGS sequence"/>
</dbReference>
<reference evidence="1 2" key="1">
    <citation type="submission" date="2016-10" db="EMBL/GenBank/DDBJ databases">
        <authorList>
            <person name="de Groot N.N."/>
        </authorList>
    </citation>
    <scope>NUCLEOTIDE SEQUENCE [LARGE SCALE GENOMIC DNA]</scope>
    <source>
        <strain evidence="1 2">DSM 44637</strain>
    </source>
</reference>
<evidence type="ECO:0000313" key="2">
    <source>
        <dbReference type="Proteomes" id="UP000199137"/>
    </source>
</evidence>
<dbReference type="RefSeq" id="WP_167545624.1">
    <property type="nucleotide sequence ID" value="NZ_FOWC01000019.1"/>
</dbReference>
<name>A0A1I6AIG6_9PSEU</name>
<evidence type="ECO:0000313" key="1">
    <source>
        <dbReference type="EMBL" id="SFQ68443.1"/>
    </source>
</evidence>
<protein>
    <submittedName>
        <fullName evidence="1">Uncharacterized protein</fullName>
    </submittedName>
</protein>
<gene>
    <name evidence="1" type="ORF">SAMN05421854_11945</name>
</gene>
<sequence length="54" mass="6147">MAGQKRCFPTAWAPRYFAERTACFQRYSQDAGQYYTASGVEKPETPAMRKNHAA</sequence>
<organism evidence="1 2">
    <name type="scientific">Amycolatopsis rubida</name>
    <dbReference type="NCBI Taxonomy" id="112413"/>
    <lineage>
        <taxon>Bacteria</taxon>
        <taxon>Bacillati</taxon>
        <taxon>Actinomycetota</taxon>
        <taxon>Actinomycetes</taxon>
        <taxon>Pseudonocardiales</taxon>
        <taxon>Pseudonocardiaceae</taxon>
        <taxon>Amycolatopsis</taxon>
    </lineage>
</organism>
<accession>A0A1I6AIG6</accession>
<proteinExistence type="predicted"/>
<dbReference type="STRING" id="112413.SAMN05421854_11945"/>